<dbReference type="InParanoid" id="S5MDF6"/>
<dbReference type="STRING" id="1276221.SDIMI_v3c00490"/>
<reference evidence="2 3" key="1">
    <citation type="journal article" date="2013" name="Genome Biol. Evol.">
        <title>Comparison of metabolic capacities and inference of gene content evolution in mosquito-associated Spiroplasma diminutum and S. taiwanense.</title>
        <authorList>
            <person name="Lo W.S."/>
            <person name="Ku C."/>
            <person name="Chen L.L."/>
            <person name="Chang T.H."/>
            <person name="Kuo C.H."/>
        </authorList>
    </citation>
    <scope>NUCLEOTIDE SEQUENCE [LARGE SCALE GENOMIC DNA]</scope>
    <source>
        <strain evidence="2 3">CUAS-1</strain>
    </source>
</reference>
<feature type="transmembrane region" description="Helical" evidence="1">
    <location>
        <begin position="104"/>
        <end position="121"/>
    </location>
</feature>
<feature type="transmembrane region" description="Helical" evidence="1">
    <location>
        <begin position="44"/>
        <end position="65"/>
    </location>
</feature>
<keyword evidence="3" id="KW-1185">Reference proteome</keyword>
<organism evidence="2 3">
    <name type="scientific">Spiroplasma diminutum CUAS-1</name>
    <dbReference type="NCBI Taxonomy" id="1276221"/>
    <lineage>
        <taxon>Bacteria</taxon>
        <taxon>Bacillati</taxon>
        <taxon>Mycoplasmatota</taxon>
        <taxon>Mollicutes</taxon>
        <taxon>Entomoplasmatales</taxon>
        <taxon>Spiroplasmataceae</taxon>
        <taxon>Spiroplasma</taxon>
    </lineage>
</organism>
<dbReference type="RefSeq" id="WP_020835986.1">
    <property type="nucleotide sequence ID" value="NC_021833.1"/>
</dbReference>
<dbReference type="KEGG" id="sdi:SDIMI_v3c00490"/>
<proteinExistence type="predicted"/>
<protein>
    <recommendedName>
        <fullName evidence="4">ATP synthase protein I</fullName>
    </recommendedName>
</protein>
<name>S5MDF6_9MOLU</name>
<feature type="transmembrane region" description="Helical" evidence="1">
    <location>
        <begin position="77"/>
        <end position="98"/>
    </location>
</feature>
<evidence type="ECO:0000313" key="3">
    <source>
        <dbReference type="Proteomes" id="UP000014983"/>
    </source>
</evidence>
<sequence>MELNKEIIILFKNKKVIMYLILIFMILIILSILAFIKIVNYTFITGYLLASCFLYFSFIFMKFAIRDLTNSLNPYNYVFFSILRAGFYIVPFLISFYLPDIFNVYGLLIGFVINWIPLVFIHKQSK</sequence>
<keyword evidence="1" id="KW-0472">Membrane</keyword>
<keyword evidence="1" id="KW-1133">Transmembrane helix</keyword>
<dbReference type="NCBIfam" id="NF033688">
    <property type="entry name" value="MG406_fam"/>
    <property type="match status" value="1"/>
</dbReference>
<dbReference type="AlphaFoldDB" id="S5MDF6"/>
<evidence type="ECO:0000313" key="2">
    <source>
        <dbReference type="EMBL" id="AGR41753.1"/>
    </source>
</evidence>
<accession>S5MDF6</accession>
<gene>
    <name evidence="2" type="ORF">SDIMI_v3c00490</name>
</gene>
<dbReference type="HOGENOM" id="CLU_1947474_0_0_14"/>
<feature type="transmembrane region" description="Helical" evidence="1">
    <location>
        <begin position="16"/>
        <end position="38"/>
    </location>
</feature>
<dbReference type="Proteomes" id="UP000014983">
    <property type="component" value="Chromosome"/>
</dbReference>
<dbReference type="EMBL" id="CP005076">
    <property type="protein sequence ID" value="AGR41753.1"/>
    <property type="molecule type" value="Genomic_DNA"/>
</dbReference>
<evidence type="ECO:0000256" key="1">
    <source>
        <dbReference type="SAM" id="Phobius"/>
    </source>
</evidence>
<keyword evidence="1" id="KW-0812">Transmembrane</keyword>
<evidence type="ECO:0008006" key="4">
    <source>
        <dbReference type="Google" id="ProtNLM"/>
    </source>
</evidence>